<evidence type="ECO:0000256" key="1">
    <source>
        <dbReference type="SAM" id="MobiDB-lite"/>
    </source>
</evidence>
<name>A0AAD5MDP8_PARTN</name>
<sequence>MKSTKLKGKIQQANLLVDVDFNASQCRDLDLGDNPRSVRPTKVNSEYSIAASEDDSKSKEGYFDQIQNLADRWQNVVENDSHCFEE</sequence>
<dbReference type="AlphaFoldDB" id="A0AAD5MDP8"/>
<proteinExistence type="predicted"/>
<keyword evidence="3" id="KW-1185">Reference proteome</keyword>
<reference evidence="2" key="1">
    <citation type="submission" date="2021-06" db="EMBL/GenBank/DDBJ databases">
        <title>Parelaphostrongylus tenuis whole genome reference sequence.</title>
        <authorList>
            <person name="Garwood T.J."/>
            <person name="Larsen P.A."/>
            <person name="Fountain-Jones N.M."/>
            <person name="Garbe J.R."/>
            <person name="Macchietto M.G."/>
            <person name="Kania S.A."/>
            <person name="Gerhold R.W."/>
            <person name="Richards J.E."/>
            <person name="Wolf T.M."/>
        </authorList>
    </citation>
    <scope>NUCLEOTIDE SEQUENCE</scope>
    <source>
        <strain evidence="2">MNPRO001-30</strain>
        <tissue evidence="2">Meninges</tissue>
    </source>
</reference>
<evidence type="ECO:0000313" key="2">
    <source>
        <dbReference type="EMBL" id="KAJ1356700.1"/>
    </source>
</evidence>
<dbReference type="EMBL" id="JAHQIW010002865">
    <property type="protein sequence ID" value="KAJ1356700.1"/>
    <property type="molecule type" value="Genomic_DNA"/>
</dbReference>
<accession>A0AAD5MDP8</accession>
<evidence type="ECO:0000313" key="3">
    <source>
        <dbReference type="Proteomes" id="UP001196413"/>
    </source>
</evidence>
<dbReference type="Proteomes" id="UP001196413">
    <property type="component" value="Unassembled WGS sequence"/>
</dbReference>
<gene>
    <name evidence="2" type="ORF">KIN20_014440</name>
</gene>
<comment type="caution">
    <text evidence="2">The sequence shown here is derived from an EMBL/GenBank/DDBJ whole genome shotgun (WGS) entry which is preliminary data.</text>
</comment>
<protein>
    <submittedName>
        <fullName evidence="2">Uncharacterized protein</fullName>
    </submittedName>
</protein>
<feature type="region of interest" description="Disordered" evidence="1">
    <location>
        <begin position="30"/>
        <end position="58"/>
    </location>
</feature>
<organism evidence="2 3">
    <name type="scientific">Parelaphostrongylus tenuis</name>
    <name type="common">Meningeal worm</name>
    <dbReference type="NCBI Taxonomy" id="148309"/>
    <lineage>
        <taxon>Eukaryota</taxon>
        <taxon>Metazoa</taxon>
        <taxon>Ecdysozoa</taxon>
        <taxon>Nematoda</taxon>
        <taxon>Chromadorea</taxon>
        <taxon>Rhabditida</taxon>
        <taxon>Rhabditina</taxon>
        <taxon>Rhabditomorpha</taxon>
        <taxon>Strongyloidea</taxon>
        <taxon>Metastrongylidae</taxon>
        <taxon>Parelaphostrongylus</taxon>
    </lineage>
</organism>